<protein>
    <submittedName>
        <fullName evidence="1">Uncharacterized protein</fullName>
    </submittedName>
</protein>
<feature type="non-terminal residue" evidence="1">
    <location>
        <position position="74"/>
    </location>
</feature>
<dbReference type="EMBL" id="CADCXU010021827">
    <property type="protein sequence ID" value="CAB0009534.1"/>
    <property type="molecule type" value="Genomic_DNA"/>
</dbReference>
<keyword evidence="2" id="KW-1185">Reference proteome</keyword>
<sequence>MQDPRPQTRTRPQTTIGCPRGTFRYRDVDLETALFGLPIAQGCSEDFTVKNAQIGSFLWTEKIKQNTKNANILE</sequence>
<evidence type="ECO:0000313" key="1">
    <source>
        <dbReference type="EMBL" id="CAB0009534.1"/>
    </source>
</evidence>
<dbReference type="Proteomes" id="UP000479000">
    <property type="component" value="Unassembled WGS sequence"/>
</dbReference>
<gene>
    <name evidence="1" type="ORF">NTEN_LOCUS14674</name>
</gene>
<name>A0A6H5GXT6_9HEMI</name>
<organism evidence="1 2">
    <name type="scientific">Nesidiocoris tenuis</name>
    <dbReference type="NCBI Taxonomy" id="355587"/>
    <lineage>
        <taxon>Eukaryota</taxon>
        <taxon>Metazoa</taxon>
        <taxon>Ecdysozoa</taxon>
        <taxon>Arthropoda</taxon>
        <taxon>Hexapoda</taxon>
        <taxon>Insecta</taxon>
        <taxon>Pterygota</taxon>
        <taxon>Neoptera</taxon>
        <taxon>Paraneoptera</taxon>
        <taxon>Hemiptera</taxon>
        <taxon>Heteroptera</taxon>
        <taxon>Panheteroptera</taxon>
        <taxon>Cimicomorpha</taxon>
        <taxon>Miridae</taxon>
        <taxon>Dicyphina</taxon>
        <taxon>Nesidiocoris</taxon>
    </lineage>
</organism>
<proteinExistence type="predicted"/>
<accession>A0A6H5GXT6</accession>
<dbReference type="AlphaFoldDB" id="A0A6H5GXT6"/>
<evidence type="ECO:0000313" key="2">
    <source>
        <dbReference type="Proteomes" id="UP000479000"/>
    </source>
</evidence>
<reference evidence="1 2" key="1">
    <citation type="submission" date="2020-02" db="EMBL/GenBank/DDBJ databases">
        <authorList>
            <person name="Ferguson B K."/>
        </authorList>
    </citation>
    <scope>NUCLEOTIDE SEQUENCE [LARGE SCALE GENOMIC DNA]</scope>
</reference>